<gene>
    <name evidence="2" type="ORF">DAY19_06545</name>
</gene>
<dbReference type="PANTHER" id="PTHR14969">
    <property type="entry name" value="SPHINGOSINE-1-PHOSPHATE PHOSPHOHYDROLASE"/>
    <property type="match status" value="1"/>
</dbReference>
<dbReference type="SUPFAM" id="SSF48317">
    <property type="entry name" value="Acid phosphatase/Vanadium-dependent haloperoxidase"/>
    <property type="match status" value="1"/>
</dbReference>
<sequence length="247" mass="27438">MLFIKSTFFKRVLILFFFLIYNPVSSRANECGWFLSDFTSPVCTDAKYIFWTGTTITAGLSLLKQIKGFDEIQRRAVAKNHLKGLGKFGGDIGYGYLNGTYILGNYLLGGARGAKKASHMLQATFYTVGTTVALKSMIHETRPGYPQEHDSFPSGHASASFAFASVVLAQDGVLWGSLAHLAAIFISFSRINDEWHYLHDVTAGMTIGMSYAWGIYFNNMDYGKPYWFTVLPTENLDGLSIGYALSF</sequence>
<evidence type="ECO:0000313" key="3">
    <source>
        <dbReference type="Proteomes" id="UP000443582"/>
    </source>
</evidence>
<proteinExistence type="predicted"/>
<feature type="domain" description="Phosphatidic acid phosphatase type 2/haloperoxidase" evidence="1">
    <location>
        <begin position="115"/>
        <end position="216"/>
    </location>
</feature>
<dbReference type="PANTHER" id="PTHR14969:SF13">
    <property type="entry name" value="AT30094P"/>
    <property type="match status" value="1"/>
</dbReference>
<name>A0ABY0IEH0_9BACT</name>
<reference evidence="3" key="1">
    <citation type="journal article" date="2019" name="Int. J. Syst. Evol. Microbiol.">
        <title>Halobacteriovorax valvorus sp. nov., a novel prokaryotic predator isolated from coastal seawater of China.</title>
        <authorList>
            <person name="Chen M.-X."/>
        </authorList>
    </citation>
    <scope>NUCLEOTIDE SEQUENCE [LARGE SCALE GENOMIC DNA]</scope>
    <source>
        <strain evidence="3">BL9</strain>
    </source>
</reference>
<dbReference type="RefSeq" id="WP_114706407.1">
    <property type="nucleotide sequence ID" value="NZ_QDKL01000002.1"/>
</dbReference>
<evidence type="ECO:0000259" key="1">
    <source>
        <dbReference type="SMART" id="SM00014"/>
    </source>
</evidence>
<dbReference type="EMBL" id="QDKL01000002">
    <property type="protein sequence ID" value="RZF21340.1"/>
    <property type="molecule type" value="Genomic_DNA"/>
</dbReference>
<evidence type="ECO:0000313" key="2">
    <source>
        <dbReference type="EMBL" id="RZF21340.1"/>
    </source>
</evidence>
<dbReference type="InterPro" id="IPR036938">
    <property type="entry name" value="PAP2/HPO_sf"/>
</dbReference>
<dbReference type="InterPro" id="IPR000326">
    <property type="entry name" value="PAP2/HPO"/>
</dbReference>
<accession>A0ABY0IEH0</accession>
<dbReference type="Pfam" id="PF01569">
    <property type="entry name" value="PAP2"/>
    <property type="match status" value="1"/>
</dbReference>
<dbReference type="SMART" id="SM00014">
    <property type="entry name" value="acidPPc"/>
    <property type="match status" value="1"/>
</dbReference>
<keyword evidence="3" id="KW-1185">Reference proteome</keyword>
<dbReference type="Proteomes" id="UP000443582">
    <property type="component" value="Unassembled WGS sequence"/>
</dbReference>
<protein>
    <submittedName>
        <fullName evidence="2">Phosphatase PAP2 family protein</fullName>
    </submittedName>
</protein>
<comment type="caution">
    <text evidence="2">The sequence shown here is derived from an EMBL/GenBank/DDBJ whole genome shotgun (WGS) entry which is preliminary data.</text>
</comment>
<organism evidence="2 3">
    <name type="scientific">Halobacteriovorax vibrionivorans</name>
    <dbReference type="NCBI Taxonomy" id="2152716"/>
    <lineage>
        <taxon>Bacteria</taxon>
        <taxon>Pseudomonadati</taxon>
        <taxon>Bdellovibrionota</taxon>
        <taxon>Bacteriovoracia</taxon>
        <taxon>Bacteriovoracales</taxon>
        <taxon>Halobacteriovoraceae</taxon>
        <taxon>Halobacteriovorax</taxon>
    </lineage>
</organism>
<dbReference type="Gene3D" id="1.20.144.10">
    <property type="entry name" value="Phosphatidic acid phosphatase type 2/haloperoxidase"/>
    <property type="match status" value="1"/>
</dbReference>